<dbReference type="PROSITE" id="PS50191">
    <property type="entry name" value="CRAL_TRIO"/>
    <property type="match status" value="1"/>
</dbReference>
<name>A0A2G8SQL2_9APHY</name>
<dbReference type="Gene3D" id="3.40.525.10">
    <property type="entry name" value="CRAL-TRIO lipid binding domain"/>
    <property type="match status" value="1"/>
</dbReference>
<feature type="region of interest" description="Disordered" evidence="1">
    <location>
        <begin position="325"/>
        <end position="346"/>
    </location>
</feature>
<feature type="compositionally biased region" description="Basic residues" evidence="1">
    <location>
        <begin position="336"/>
        <end position="345"/>
    </location>
</feature>
<dbReference type="PANTHER" id="PTHR46590">
    <property type="entry name" value="PHOSPHATIDYLINOSITOL TRANSFER PROTEIN CSR1-RELATED"/>
    <property type="match status" value="1"/>
</dbReference>
<sequence>MSIIDVLREKEQQLAELYQTNLESARNLQETLDRDILPGLVDELSLDEEGEQRAKSWLYDLQSIFRLLKRHKFTVSFALESARDVLLWRLAVISAPVPRPPISFLRCLPSNAQDPFGRPIVVVKLSQLLGSRQDVRPALVQYMELLRLNLEAVNRERVTLDDHEQPILQYIALIDIDGISMQSVQSLDLITWFLYELVPRFPGMLAAVCILNYSWAHSGVWNIIKRVLPRAALSRVFFPSQDELLELLSASAIPHDYGGSLPPLSRLEDPLENFMGTLQDPGSSTGASNAPTETTHSVPPSSSGSQPIPRVPSISPYSHLNPYFGYPVSGRDTHTPRLRHGRQRKRDLLPIEFEVDVKDKDR</sequence>
<proteinExistence type="predicted"/>
<evidence type="ECO:0000313" key="3">
    <source>
        <dbReference type="EMBL" id="PIL36055.1"/>
    </source>
</evidence>
<keyword evidence="4" id="KW-1185">Reference proteome</keyword>
<dbReference type="EMBL" id="AYKW01000002">
    <property type="protein sequence ID" value="PIL36055.1"/>
    <property type="molecule type" value="Genomic_DNA"/>
</dbReference>
<comment type="caution">
    <text evidence="3">The sequence shown here is derived from an EMBL/GenBank/DDBJ whole genome shotgun (WGS) entry which is preliminary data.</text>
</comment>
<accession>A0A2G8SQL2</accession>
<protein>
    <recommendedName>
        <fullName evidence="2">CRAL-TRIO domain-containing protein</fullName>
    </recommendedName>
</protein>
<dbReference type="CDD" id="cd00170">
    <property type="entry name" value="SEC14"/>
    <property type="match status" value="1"/>
</dbReference>
<dbReference type="Proteomes" id="UP000230002">
    <property type="component" value="Unassembled WGS sequence"/>
</dbReference>
<gene>
    <name evidence="3" type="ORF">GSI_01715</name>
</gene>
<reference evidence="3 4" key="1">
    <citation type="journal article" date="2015" name="Sci. Rep.">
        <title>Chromosome-level genome map provides insights into diverse defense mechanisms in the medicinal fungus Ganoderma sinense.</title>
        <authorList>
            <person name="Zhu Y."/>
            <person name="Xu J."/>
            <person name="Sun C."/>
            <person name="Zhou S."/>
            <person name="Xu H."/>
            <person name="Nelson D.R."/>
            <person name="Qian J."/>
            <person name="Song J."/>
            <person name="Luo H."/>
            <person name="Xiang L."/>
            <person name="Li Y."/>
            <person name="Xu Z."/>
            <person name="Ji A."/>
            <person name="Wang L."/>
            <person name="Lu S."/>
            <person name="Hayward A."/>
            <person name="Sun W."/>
            <person name="Li X."/>
            <person name="Schwartz D.C."/>
            <person name="Wang Y."/>
            <person name="Chen S."/>
        </authorList>
    </citation>
    <scope>NUCLEOTIDE SEQUENCE [LARGE SCALE GENOMIC DNA]</scope>
    <source>
        <strain evidence="3 4">ZZ0214-1</strain>
    </source>
</reference>
<evidence type="ECO:0000256" key="1">
    <source>
        <dbReference type="SAM" id="MobiDB-lite"/>
    </source>
</evidence>
<feature type="domain" description="CRAL-TRIO" evidence="2">
    <location>
        <begin position="113"/>
        <end position="265"/>
    </location>
</feature>
<organism evidence="3 4">
    <name type="scientific">Ganoderma sinense ZZ0214-1</name>
    <dbReference type="NCBI Taxonomy" id="1077348"/>
    <lineage>
        <taxon>Eukaryota</taxon>
        <taxon>Fungi</taxon>
        <taxon>Dikarya</taxon>
        <taxon>Basidiomycota</taxon>
        <taxon>Agaricomycotina</taxon>
        <taxon>Agaricomycetes</taxon>
        <taxon>Polyporales</taxon>
        <taxon>Polyporaceae</taxon>
        <taxon>Ganoderma</taxon>
    </lineage>
</organism>
<dbReference type="SUPFAM" id="SSF52087">
    <property type="entry name" value="CRAL/TRIO domain"/>
    <property type="match status" value="1"/>
</dbReference>
<evidence type="ECO:0000313" key="4">
    <source>
        <dbReference type="Proteomes" id="UP000230002"/>
    </source>
</evidence>
<dbReference type="Pfam" id="PF00650">
    <property type="entry name" value="CRAL_TRIO"/>
    <property type="match status" value="1"/>
</dbReference>
<feature type="region of interest" description="Disordered" evidence="1">
    <location>
        <begin position="273"/>
        <end position="312"/>
    </location>
</feature>
<dbReference type="InterPro" id="IPR052432">
    <property type="entry name" value="PITP/CRAL-TRIO"/>
</dbReference>
<dbReference type="PANTHER" id="PTHR46590:SF4">
    <property type="entry name" value="CRAL-TRIO DOMAIN-CONTAINING PROTEIN"/>
    <property type="match status" value="1"/>
</dbReference>
<dbReference type="STRING" id="1077348.A0A2G8SQL2"/>
<dbReference type="AlphaFoldDB" id="A0A2G8SQL2"/>
<dbReference type="OrthoDB" id="75724at2759"/>
<dbReference type="InterPro" id="IPR001251">
    <property type="entry name" value="CRAL-TRIO_dom"/>
</dbReference>
<evidence type="ECO:0000259" key="2">
    <source>
        <dbReference type="PROSITE" id="PS50191"/>
    </source>
</evidence>
<feature type="compositionally biased region" description="Polar residues" evidence="1">
    <location>
        <begin position="280"/>
        <end position="306"/>
    </location>
</feature>
<dbReference type="InterPro" id="IPR036865">
    <property type="entry name" value="CRAL-TRIO_dom_sf"/>
</dbReference>